<dbReference type="Proteomes" id="UP000266861">
    <property type="component" value="Unassembled WGS sequence"/>
</dbReference>
<comment type="caution">
    <text evidence="1">The sequence shown here is derived from an EMBL/GenBank/DDBJ whole genome shotgun (WGS) entry which is preliminary data.</text>
</comment>
<dbReference type="OrthoDB" id="2414854at2759"/>
<sequence length="345" mass="41071">MKDPEIRSFNDLSKSTKRRYVLQLARQIYDEVEQNKENLFYSKDNIRIKQIRFEINEKKYNVNYGKFDKDNDIKLKYVVVKSLDRERISRDAYRSLIDINQHLPLQKNIPISLVNIYQSTTFEPISGQSHFTEPEIIQNVMDYIEKSEQRRITDILNYIVPKYIKQDGRNVGRKVKYVMITITLLNNIERLHKLESHYTLVLYLSSESYKSLYNSLVPLVSDLQNLKENEFHQIANSNYYQGKLDSNEKLIGNWTITKNISNIKQNFLQIQGHISIQWLEYFLTLSKGRPHQNFIKGLYRSTDCTLYIHILVYHVPEFLNLHQNLDSNHENSKKSSIFEILEYEN</sequence>
<evidence type="ECO:0000313" key="2">
    <source>
        <dbReference type="Proteomes" id="UP000266861"/>
    </source>
</evidence>
<evidence type="ECO:0000313" key="1">
    <source>
        <dbReference type="EMBL" id="RHZ68399.1"/>
    </source>
</evidence>
<proteinExistence type="predicted"/>
<protein>
    <submittedName>
        <fullName evidence="1">Uncharacterized protein</fullName>
    </submittedName>
</protein>
<organism evidence="1 2">
    <name type="scientific">Diversispora epigaea</name>
    <dbReference type="NCBI Taxonomy" id="1348612"/>
    <lineage>
        <taxon>Eukaryota</taxon>
        <taxon>Fungi</taxon>
        <taxon>Fungi incertae sedis</taxon>
        <taxon>Mucoromycota</taxon>
        <taxon>Glomeromycotina</taxon>
        <taxon>Glomeromycetes</taxon>
        <taxon>Diversisporales</taxon>
        <taxon>Diversisporaceae</taxon>
        <taxon>Diversispora</taxon>
    </lineage>
</organism>
<gene>
    <name evidence="1" type="ORF">Glove_295g2</name>
</gene>
<accession>A0A397HYM8</accession>
<keyword evidence="2" id="KW-1185">Reference proteome</keyword>
<dbReference type="AlphaFoldDB" id="A0A397HYM8"/>
<dbReference type="EMBL" id="PQFF01000269">
    <property type="protein sequence ID" value="RHZ68399.1"/>
    <property type="molecule type" value="Genomic_DNA"/>
</dbReference>
<name>A0A397HYM8_9GLOM</name>
<reference evidence="1 2" key="1">
    <citation type="submission" date="2018-08" db="EMBL/GenBank/DDBJ databases">
        <title>Genome and evolution of the arbuscular mycorrhizal fungus Diversispora epigaea (formerly Glomus versiforme) and its bacterial endosymbionts.</title>
        <authorList>
            <person name="Sun X."/>
            <person name="Fei Z."/>
            <person name="Harrison M."/>
        </authorList>
    </citation>
    <scope>NUCLEOTIDE SEQUENCE [LARGE SCALE GENOMIC DNA]</scope>
    <source>
        <strain evidence="1 2">IT104</strain>
    </source>
</reference>